<protein>
    <submittedName>
        <fullName evidence="1">Uncharacterized protein</fullName>
    </submittedName>
</protein>
<keyword evidence="2" id="KW-1185">Reference proteome</keyword>
<dbReference type="PANTHER" id="PTHR37443:SF2">
    <property type="entry name" value="PROTEIN CBG15264"/>
    <property type="match status" value="1"/>
</dbReference>
<dbReference type="EMBL" id="LIAE01010421">
    <property type="protein sequence ID" value="PAV61258.1"/>
    <property type="molecule type" value="Genomic_DNA"/>
</dbReference>
<comment type="caution">
    <text evidence="1">The sequence shown here is derived from an EMBL/GenBank/DDBJ whole genome shotgun (WGS) entry which is preliminary data.</text>
</comment>
<organism evidence="1 2">
    <name type="scientific">Diploscapter pachys</name>
    <dbReference type="NCBI Taxonomy" id="2018661"/>
    <lineage>
        <taxon>Eukaryota</taxon>
        <taxon>Metazoa</taxon>
        <taxon>Ecdysozoa</taxon>
        <taxon>Nematoda</taxon>
        <taxon>Chromadorea</taxon>
        <taxon>Rhabditida</taxon>
        <taxon>Rhabditina</taxon>
        <taxon>Rhabditomorpha</taxon>
        <taxon>Rhabditoidea</taxon>
        <taxon>Rhabditidae</taxon>
        <taxon>Diploscapter</taxon>
    </lineage>
</organism>
<accession>A0A2A2JHL8</accession>
<dbReference type="STRING" id="2018661.A0A2A2JHL8"/>
<sequence>MIFEACVSKFADNCKLWPNPKIQLPNVTESMQAIIDGLDYLTCVPEYRSDGPVCRCCCHPYTPNPYTFECELKPYLNGR</sequence>
<evidence type="ECO:0000313" key="2">
    <source>
        <dbReference type="Proteomes" id="UP000218231"/>
    </source>
</evidence>
<dbReference type="OrthoDB" id="5913344at2759"/>
<name>A0A2A2JHL8_9BILA</name>
<dbReference type="AlphaFoldDB" id="A0A2A2JHL8"/>
<dbReference type="Proteomes" id="UP000218231">
    <property type="component" value="Unassembled WGS sequence"/>
</dbReference>
<reference evidence="1 2" key="1">
    <citation type="journal article" date="2017" name="Curr. Biol.">
        <title>Genome architecture and evolution of a unichromosomal asexual nematode.</title>
        <authorList>
            <person name="Fradin H."/>
            <person name="Zegar C."/>
            <person name="Gutwein M."/>
            <person name="Lucas J."/>
            <person name="Kovtun M."/>
            <person name="Corcoran D."/>
            <person name="Baugh L.R."/>
            <person name="Kiontke K."/>
            <person name="Gunsalus K."/>
            <person name="Fitch D.H."/>
            <person name="Piano F."/>
        </authorList>
    </citation>
    <scope>NUCLEOTIDE SEQUENCE [LARGE SCALE GENOMIC DNA]</scope>
    <source>
        <strain evidence="1">PF1309</strain>
    </source>
</reference>
<evidence type="ECO:0000313" key="1">
    <source>
        <dbReference type="EMBL" id="PAV61258.1"/>
    </source>
</evidence>
<dbReference type="PANTHER" id="PTHR37443">
    <property type="entry name" value="PROTEIN CBG09852-RELATED"/>
    <property type="match status" value="1"/>
</dbReference>
<proteinExistence type="predicted"/>
<dbReference type="InterPro" id="IPR040271">
    <property type="entry name" value="T19C3.2-like"/>
</dbReference>
<gene>
    <name evidence="1" type="ORF">WR25_15538</name>
</gene>